<evidence type="ECO:0000313" key="2">
    <source>
        <dbReference type="EMBL" id="MCD7461939.1"/>
    </source>
</evidence>
<dbReference type="SUPFAM" id="SSF50978">
    <property type="entry name" value="WD40 repeat-like"/>
    <property type="match status" value="1"/>
</dbReference>
<dbReference type="Proteomes" id="UP000823775">
    <property type="component" value="Unassembled WGS sequence"/>
</dbReference>
<gene>
    <name evidence="2" type="ORF">HAX54_047424</name>
</gene>
<organism evidence="2 3">
    <name type="scientific">Datura stramonium</name>
    <name type="common">Jimsonweed</name>
    <name type="synonym">Common thornapple</name>
    <dbReference type="NCBI Taxonomy" id="4076"/>
    <lineage>
        <taxon>Eukaryota</taxon>
        <taxon>Viridiplantae</taxon>
        <taxon>Streptophyta</taxon>
        <taxon>Embryophyta</taxon>
        <taxon>Tracheophyta</taxon>
        <taxon>Spermatophyta</taxon>
        <taxon>Magnoliopsida</taxon>
        <taxon>eudicotyledons</taxon>
        <taxon>Gunneridae</taxon>
        <taxon>Pentapetalae</taxon>
        <taxon>asterids</taxon>
        <taxon>lamiids</taxon>
        <taxon>Solanales</taxon>
        <taxon>Solanaceae</taxon>
        <taxon>Solanoideae</taxon>
        <taxon>Datureae</taxon>
        <taxon>Datura</taxon>
    </lineage>
</organism>
<evidence type="ECO:0000313" key="3">
    <source>
        <dbReference type="Proteomes" id="UP000823775"/>
    </source>
</evidence>
<dbReference type="PANTHER" id="PTHR44376">
    <property type="entry name" value="TRANSCRIPTIONAL REGULATOR OF FILAMENTOUS GROWTH FLO8"/>
    <property type="match status" value="1"/>
</dbReference>
<dbReference type="InterPro" id="IPR001680">
    <property type="entry name" value="WD40_rpt"/>
</dbReference>
<dbReference type="InterPro" id="IPR015943">
    <property type="entry name" value="WD40/YVTN_repeat-like_dom_sf"/>
</dbReference>
<protein>
    <submittedName>
        <fullName evidence="2">Uncharacterized protein</fullName>
    </submittedName>
</protein>
<dbReference type="InterPro" id="IPR036322">
    <property type="entry name" value="WD40_repeat_dom_sf"/>
</dbReference>
<dbReference type="PROSITE" id="PS50294">
    <property type="entry name" value="WD_REPEATS_REGION"/>
    <property type="match status" value="1"/>
</dbReference>
<evidence type="ECO:0000256" key="1">
    <source>
        <dbReference type="PROSITE-ProRule" id="PRU00221"/>
    </source>
</evidence>
<reference evidence="2 3" key="1">
    <citation type="journal article" date="2021" name="BMC Genomics">
        <title>Datura genome reveals duplications of psychoactive alkaloid biosynthetic genes and high mutation rate following tissue culture.</title>
        <authorList>
            <person name="Rajewski A."/>
            <person name="Carter-House D."/>
            <person name="Stajich J."/>
            <person name="Litt A."/>
        </authorList>
    </citation>
    <scope>NUCLEOTIDE SEQUENCE [LARGE SCALE GENOMIC DNA]</scope>
    <source>
        <strain evidence="2">AR-01</strain>
    </source>
</reference>
<dbReference type="EMBL" id="JACEIK010000766">
    <property type="protein sequence ID" value="MCD7461939.1"/>
    <property type="molecule type" value="Genomic_DNA"/>
</dbReference>
<feature type="repeat" description="WD" evidence="1">
    <location>
        <begin position="75"/>
        <end position="107"/>
    </location>
</feature>
<name>A0ABS8SSE6_DATST</name>
<comment type="caution">
    <text evidence="2">The sequence shown here is derived from an EMBL/GenBank/DDBJ whole genome shotgun (WGS) entry which is preliminary data.</text>
</comment>
<dbReference type="Pfam" id="PF00400">
    <property type="entry name" value="WD40"/>
    <property type="match status" value="1"/>
</dbReference>
<dbReference type="Gene3D" id="2.130.10.10">
    <property type="entry name" value="YVTN repeat-like/Quinoprotein amine dehydrogenase"/>
    <property type="match status" value="1"/>
</dbReference>
<dbReference type="PROSITE" id="PS50082">
    <property type="entry name" value="WD_REPEATS_2"/>
    <property type="match status" value="1"/>
</dbReference>
<dbReference type="PANTHER" id="PTHR44376:SF8">
    <property type="entry name" value="TRANSCRIPTIONAL COREPRESSOR LEUNIG-LIKE"/>
    <property type="match status" value="1"/>
</dbReference>
<dbReference type="SMART" id="SM00320">
    <property type="entry name" value="WD40"/>
    <property type="match status" value="1"/>
</dbReference>
<keyword evidence="1" id="KW-0853">WD repeat</keyword>
<accession>A0ABS8SSE6</accession>
<keyword evidence="3" id="KW-1185">Reference proteome</keyword>
<proteinExistence type="predicted"/>
<sequence>MLKLPAPASSGDFFHMLTQADSSVKDAGIGIKRKTPLSSLAPVGKEKATVSWFAVPAHTQAEQKGNSFEDHVYSGEGHAHHITDIRFRPNSTVFATSSFDRTVKIWDAAKPTKAGVCSVLVIAMMTLYCGMFVGEIANSFLSEESAYDCAAVAIVPVLHFQAVPFSSVGDWFLWCVTVSSFSDEAWKYE</sequence>
<dbReference type="InterPro" id="IPR044716">
    <property type="entry name" value="LEUNIG-like"/>
</dbReference>